<keyword evidence="5 12" id="KW-0812">Transmembrane</keyword>
<reference evidence="15" key="1">
    <citation type="journal article" date="2014" name="Int. J. Syst. Evol. Microbiol.">
        <title>Complete genome sequence of Corynebacterium casei LMG S-19264T (=DSM 44701T), isolated from a smear-ripened cheese.</title>
        <authorList>
            <consortium name="US DOE Joint Genome Institute (JGI-PGF)"/>
            <person name="Walter F."/>
            <person name="Albersmeier A."/>
            <person name="Kalinowski J."/>
            <person name="Ruckert C."/>
        </authorList>
    </citation>
    <scope>NUCLEOTIDE SEQUENCE</scope>
    <source>
        <strain evidence="15">CGMCC 4.7110</strain>
    </source>
</reference>
<keyword evidence="6" id="KW-0547">Nucleotide-binding</keyword>
<feature type="transmembrane region" description="Helical" evidence="12">
    <location>
        <begin position="199"/>
        <end position="222"/>
    </location>
</feature>
<keyword evidence="9 12" id="KW-0472">Membrane</keyword>
<dbReference type="InterPro" id="IPR011527">
    <property type="entry name" value="ABC1_TM_dom"/>
</dbReference>
<dbReference type="InterPro" id="IPR039421">
    <property type="entry name" value="Type_1_exporter"/>
</dbReference>
<dbReference type="GO" id="GO:0005886">
    <property type="term" value="C:plasma membrane"/>
    <property type="evidence" value="ECO:0007669"/>
    <property type="project" value="UniProtKB-SubCell"/>
</dbReference>
<dbReference type="InterPro" id="IPR027417">
    <property type="entry name" value="P-loop_NTPase"/>
</dbReference>
<evidence type="ECO:0000256" key="1">
    <source>
        <dbReference type="ARBA" id="ARBA00004429"/>
    </source>
</evidence>
<accession>A0A917X9E3</accession>
<reference evidence="15" key="2">
    <citation type="submission" date="2020-09" db="EMBL/GenBank/DDBJ databases">
        <authorList>
            <person name="Sun Q."/>
            <person name="Zhou Y."/>
        </authorList>
    </citation>
    <scope>NUCLEOTIDE SEQUENCE</scope>
    <source>
        <strain evidence="15">CGMCC 4.7110</strain>
    </source>
</reference>
<dbReference type="InterPro" id="IPR003593">
    <property type="entry name" value="AAA+_ATPase"/>
</dbReference>
<keyword evidence="16" id="KW-1185">Reference proteome</keyword>
<dbReference type="Gene3D" id="1.20.1560.10">
    <property type="entry name" value="ABC transporter type 1, transmembrane domain"/>
    <property type="match status" value="1"/>
</dbReference>
<dbReference type="InterPro" id="IPR003439">
    <property type="entry name" value="ABC_transporter-like_ATP-bd"/>
</dbReference>
<feature type="transmembrane region" description="Helical" evidence="12">
    <location>
        <begin position="129"/>
        <end position="152"/>
    </location>
</feature>
<evidence type="ECO:0000256" key="2">
    <source>
        <dbReference type="ARBA" id="ARBA00022448"/>
    </source>
</evidence>
<feature type="domain" description="ABC transporter" evidence="13">
    <location>
        <begin position="407"/>
        <end position="642"/>
    </location>
</feature>
<feature type="transmembrane region" description="Helical" evidence="12">
    <location>
        <begin position="339"/>
        <end position="356"/>
    </location>
</feature>
<keyword evidence="7" id="KW-0067">ATP-binding</keyword>
<comment type="similarity">
    <text evidence="10">Belongs to the ABC transporter superfamily. Siderophore-Fe(3+) uptake transporter (SIUT) (TC 3.A.1.21) family.</text>
</comment>
<evidence type="ECO:0000256" key="8">
    <source>
        <dbReference type="ARBA" id="ARBA00022989"/>
    </source>
</evidence>
<protein>
    <submittedName>
        <fullName evidence="15">Protein-tyrosine-phosphatase</fullName>
    </submittedName>
</protein>
<dbReference type="Pfam" id="PF00664">
    <property type="entry name" value="ABC_membrane"/>
    <property type="match status" value="1"/>
</dbReference>
<dbReference type="FunFam" id="3.40.50.300:FF:000221">
    <property type="entry name" value="Multidrug ABC transporter ATP-binding protein"/>
    <property type="match status" value="1"/>
</dbReference>
<dbReference type="Proteomes" id="UP000653411">
    <property type="component" value="Unassembled WGS sequence"/>
</dbReference>
<comment type="subcellular location">
    <subcellularLocation>
        <location evidence="1">Cell inner membrane</location>
        <topology evidence="1">Multi-pass membrane protein</topology>
    </subcellularLocation>
</comment>
<dbReference type="CDD" id="cd18564">
    <property type="entry name" value="ABC_6TM_exporter_like"/>
    <property type="match status" value="1"/>
</dbReference>
<evidence type="ECO:0000256" key="11">
    <source>
        <dbReference type="SAM" id="MobiDB-lite"/>
    </source>
</evidence>
<proteinExistence type="inferred from homology"/>
<name>A0A917X9E3_9ACTN</name>
<sequence length="654" mass="70699">MTTLGDQPTIQIRVAEPLPAPAAGRRGPSPRDRVPGRHRRTAGDQESIGLSGSDRGGTTADGAVRPGRTARRTFSRFWPLTRGDRSWLVLICVCVVLAALAETESVLLFGELTDNALRVGSLSAFWTPAGQWFGAALVGAVVGYLGNSLAVWTSERFVMRLREQVFRHVQSLPPDFFGRHRTGDLVERLTGDVEAIEQMVVSGAVGTVSAVFSTVFFSAAALWLRWDLALATFTLAPLFWLAASRFSGRIRTAARQERVADGAITSVVEESLGHLALTQAYNRAGAEEERLRREARAWLRASVTGARLSELYEQLVEVVETLCVLVVIGLGAWEISKSRMTIGQLLAFAAFLGYLYPPIRSLGRLGLTLTAATAGAERLLEILDARPAVTDPAADRAVRPSGVRGEVEFHQVGFRYPGAAEDVLSAVSFTARPGELVLITGASGAGKSTVSKLLLRFYDPAAGQVRLDGVPLDRMPVSFLRENIALLPQETLILHDSVHENIACGRPGATDADVVRAARAADAHDFVAALPDGYDTPIDPHTAELSGGQLQRLAIARAMLRDAPVLVLDEPTTGLDAATARRVITPLRRLMRGRTTIMITHDLNLAPDADRILVLDHGRLVETGTHHELLTLEGSYAHLHRAQNHGTERPAEEG</sequence>
<dbReference type="GO" id="GO:0015421">
    <property type="term" value="F:ABC-type oligopeptide transporter activity"/>
    <property type="evidence" value="ECO:0007669"/>
    <property type="project" value="TreeGrafter"/>
</dbReference>
<dbReference type="GO" id="GO:0005524">
    <property type="term" value="F:ATP binding"/>
    <property type="evidence" value="ECO:0007669"/>
    <property type="project" value="UniProtKB-KW"/>
</dbReference>
<dbReference type="PANTHER" id="PTHR43394:SF1">
    <property type="entry name" value="ATP-BINDING CASSETTE SUB-FAMILY B MEMBER 10, MITOCHONDRIAL"/>
    <property type="match status" value="1"/>
</dbReference>
<evidence type="ECO:0000256" key="12">
    <source>
        <dbReference type="SAM" id="Phobius"/>
    </source>
</evidence>
<dbReference type="EMBL" id="BMML01000003">
    <property type="protein sequence ID" value="GGM96549.1"/>
    <property type="molecule type" value="Genomic_DNA"/>
</dbReference>
<feature type="compositionally biased region" description="Polar residues" evidence="11">
    <location>
        <begin position="1"/>
        <end position="10"/>
    </location>
</feature>
<evidence type="ECO:0000313" key="15">
    <source>
        <dbReference type="EMBL" id="GGM96549.1"/>
    </source>
</evidence>
<feature type="compositionally biased region" description="Low complexity" evidence="11">
    <location>
        <begin position="15"/>
        <end position="27"/>
    </location>
</feature>
<dbReference type="AlphaFoldDB" id="A0A917X9E3"/>
<dbReference type="Gene3D" id="3.40.50.300">
    <property type="entry name" value="P-loop containing nucleotide triphosphate hydrolases"/>
    <property type="match status" value="1"/>
</dbReference>
<dbReference type="SUPFAM" id="SSF90123">
    <property type="entry name" value="ABC transporter transmembrane region"/>
    <property type="match status" value="1"/>
</dbReference>
<dbReference type="Pfam" id="PF00005">
    <property type="entry name" value="ABC_tran"/>
    <property type="match status" value="1"/>
</dbReference>
<feature type="transmembrane region" description="Helical" evidence="12">
    <location>
        <begin position="87"/>
        <end position="109"/>
    </location>
</feature>
<dbReference type="InterPro" id="IPR036640">
    <property type="entry name" value="ABC1_TM_sf"/>
</dbReference>
<evidence type="ECO:0000313" key="16">
    <source>
        <dbReference type="Proteomes" id="UP000653411"/>
    </source>
</evidence>
<keyword evidence="3" id="KW-1003">Cell membrane</keyword>
<evidence type="ECO:0000256" key="6">
    <source>
        <dbReference type="ARBA" id="ARBA00022741"/>
    </source>
</evidence>
<evidence type="ECO:0000256" key="4">
    <source>
        <dbReference type="ARBA" id="ARBA00022519"/>
    </source>
</evidence>
<feature type="transmembrane region" description="Helical" evidence="12">
    <location>
        <begin position="228"/>
        <end position="248"/>
    </location>
</feature>
<dbReference type="PANTHER" id="PTHR43394">
    <property type="entry name" value="ATP-DEPENDENT PERMEASE MDL1, MITOCHONDRIAL"/>
    <property type="match status" value="1"/>
</dbReference>
<dbReference type="InterPro" id="IPR017871">
    <property type="entry name" value="ABC_transporter-like_CS"/>
</dbReference>
<keyword evidence="8 12" id="KW-1133">Transmembrane helix</keyword>
<organism evidence="15 16">
    <name type="scientific">Streptomyces fuscichromogenes</name>
    <dbReference type="NCBI Taxonomy" id="1324013"/>
    <lineage>
        <taxon>Bacteria</taxon>
        <taxon>Bacillati</taxon>
        <taxon>Actinomycetota</taxon>
        <taxon>Actinomycetes</taxon>
        <taxon>Kitasatosporales</taxon>
        <taxon>Streptomycetaceae</taxon>
        <taxon>Streptomyces</taxon>
    </lineage>
</organism>
<dbReference type="PROSITE" id="PS50929">
    <property type="entry name" value="ABC_TM1F"/>
    <property type="match status" value="1"/>
</dbReference>
<comment type="caution">
    <text evidence="15">The sequence shown here is derived from an EMBL/GenBank/DDBJ whole genome shotgun (WGS) entry which is preliminary data.</text>
</comment>
<evidence type="ECO:0000256" key="7">
    <source>
        <dbReference type="ARBA" id="ARBA00022840"/>
    </source>
</evidence>
<keyword evidence="4" id="KW-0997">Cell inner membrane</keyword>
<evidence type="ECO:0000256" key="10">
    <source>
        <dbReference type="ARBA" id="ARBA00023455"/>
    </source>
</evidence>
<feature type="region of interest" description="Disordered" evidence="11">
    <location>
        <begin position="1"/>
        <end position="65"/>
    </location>
</feature>
<dbReference type="SMART" id="SM00382">
    <property type="entry name" value="AAA"/>
    <property type="match status" value="1"/>
</dbReference>
<dbReference type="PROSITE" id="PS00211">
    <property type="entry name" value="ABC_TRANSPORTER_1"/>
    <property type="match status" value="1"/>
</dbReference>
<evidence type="ECO:0000259" key="14">
    <source>
        <dbReference type="PROSITE" id="PS50929"/>
    </source>
</evidence>
<evidence type="ECO:0000256" key="9">
    <source>
        <dbReference type="ARBA" id="ARBA00023136"/>
    </source>
</evidence>
<evidence type="ECO:0000259" key="13">
    <source>
        <dbReference type="PROSITE" id="PS50893"/>
    </source>
</evidence>
<keyword evidence="2" id="KW-0813">Transport</keyword>
<feature type="domain" description="ABC transmembrane type-1" evidence="14">
    <location>
        <begin position="89"/>
        <end position="371"/>
    </location>
</feature>
<dbReference type="GO" id="GO:0016887">
    <property type="term" value="F:ATP hydrolysis activity"/>
    <property type="evidence" value="ECO:0007669"/>
    <property type="project" value="InterPro"/>
</dbReference>
<evidence type="ECO:0000256" key="3">
    <source>
        <dbReference type="ARBA" id="ARBA00022475"/>
    </source>
</evidence>
<evidence type="ECO:0000256" key="5">
    <source>
        <dbReference type="ARBA" id="ARBA00022692"/>
    </source>
</evidence>
<gene>
    <name evidence="15" type="ORF">GCM10011578_016510</name>
</gene>
<dbReference type="PROSITE" id="PS50893">
    <property type="entry name" value="ABC_TRANSPORTER_2"/>
    <property type="match status" value="1"/>
</dbReference>
<dbReference type="SUPFAM" id="SSF52540">
    <property type="entry name" value="P-loop containing nucleoside triphosphate hydrolases"/>
    <property type="match status" value="1"/>
</dbReference>